<evidence type="ECO:0000313" key="2">
    <source>
        <dbReference type="Proteomes" id="UP000075635"/>
    </source>
</evidence>
<reference evidence="1 2" key="1">
    <citation type="submission" date="2014-02" db="EMBL/GenBank/DDBJ databases">
        <title>The small core and large imbalanced accessory genome model reveals a collaborative survival strategy of Sorangium cellulosum strains in nature.</title>
        <authorList>
            <person name="Han K."/>
            <person name="Peng R."/>
            <person name="Blom J."/>
            <person name="Li Y.-Z."/>
        </authorList>
    </citation>
    <scope>NUCLEOTIDE SEQUENCE [LARGE SCALE GENOMIC DNA]</scope>
    <source>
        <strain evidence="1 2">So0011-07</strain>
    </source>
</reference>
<gene>
    <name evidence="1" type="ORF">BE17_49410</name>
</gene>
<dbReference type="EMBL" id="JEMB01001963">
    <property type="protein sequence ID" value="KYF84243.1"/>
    <property type="molecule type" value="Genomic_DNA"/>
</dbReference>
<accession>A0A150RVP4</accession>
<organism evidence="1 2">
    <name type="scientific">Sorangium cellulosum</name>
    <name type="common">Polyangium cellulosum</name>
    <dbReference type="NCBI Taxonomy" id="56"/>
    <lineage>
        <taxon>Bacteria</taxon>
        <taxon>Pseudomonadati</taxon>
        <taxon>Myxococcota</taxon>
        <taxon>Polyangia</taxon>
        <taxon>Polyangiales</taxon>
        <taxon>Polyangiaceae</taxon>
        <taxon>Sorangium</taxon>
    </lineage>
</organism>
<evidence type="ECO:0000313" key="1">
    <source>
        <dbReference type="EMBL" id="KYF84243.1"/>
    </source>
</evidence>
<proteinExistence type="predicted"/>
<sequence>MLTEIQNLKLDNIDSFIKEVNAKADKRLVVDLQSTDKVERPAASILSAALLGSFAERALEVRLPERLDTKRRISWASLAFALANRPKEIETKIVGGEGLDLTEWKRSWSPGTRSQFDRLFKSGELFLGGDLGESEDEPTMYGRDHAAFVNPHRAPPAVGPTDVTSVVRPWLSTVLPSYLSRRSGSPHGPAFVQDVGLLIDELLENVRDHALQRSEGRPTQSLVHLSIARGGGASTREDGTKVTHRLYLSVLDTGPGIAVTARPKLDLRPAEEGGPRDAEIIRDLLTGRHAGWGRARGLGLPRVWKRVRAWRDAELRIATNAERLRGRDSEVEILRPGFDIRGTVIIFMVPLPPSPVN</sequence>
<dbReference type="SUPFAM" id="SSF55874">
    <property type="entry name" value="ATPase domain of HSP90 chaperone/DNA topoisomerase II/histidine kinase"/>
    <property type="match status" value="1"/>
</dbReference>
<dbReference type="Gene3D" id="3.30.565.10">
    <property type="entry name" value="Histidine kinase-like ATPase, C-terminal domain"/>
    <property type="match status" value="1"/>
</dbReference>
<dbReference type="AlphaFoldDB" id="A0A150RVP4"/>
<dbReference type="InterPro" id="IPR036890">
    <property type="entry name" value="HATPase_C_sf"/>
</dbReference>
<evidence type="ECO:0008006" key="3">
    <source>
        <dbReference type="Google" id="ProtNLM"/>
    </source>
</evidence>
<name>A0A150RVP4_SORCE</name>
<comment type="caution">
    <text evidence="1">The sequence shown here is derived from an EMBL/GenBank/DDBJ whole genome shotgun (WGS) entry which is preliminary data.</text>
</comment>
<dbReference type="Proteomes" id="UP000075635">
    <property type="component" value="Unassembled WGS sequence"/>
</dbReference>
<protein>
    <recommendedName>
        <fullName evidence="3">Histidine kinase/HSP90-like ATPase domain-containing protein</fullName>
    </recommendedName>
</protein>